<sequence length="114" mass="12623">MVSVTVVILNTNFVVLAGRVLRLLGARVVDFRVYIFFVVFSPIIPMNGYSTIFVSFPTSMEHVDFPLVGCLRFLVVISSTFVESRAVAHSSFPSSNLMSLVLNGFCGSNDRLRL</sequence>
<organism evidence="2">
    <name type="scientific">Cacopsylla melanoneura</name>
    <dbReference type="NCBI Taxonomy" id="428564"/>
    <lineage>
        <taxon>Eukaryota</taxon>
        <taxon>Metazoa</taxon>
        <taxon>Ecdysozoa</taxon>
        <taxon>Arthropoda</taxon>
        <taxon>Hexapoda</taxon>
        <taxon>Insecta</taxon>
        <taxon>Pterygota</taxon>
        <taxon>Neoptera</taxon>
        <taxon>Paraneoptera</taxon>
        <taxon>Hemiptera</taxon>
        <taxon>Sternorrhyncha</taxon>
        <taxon>Psylloidea</taxon>
        <taxon>Psyllidae</taxon>
        <taxon>Psyllinae</taxon>
        <taxon>Cacopsylla</taxon>
    </lineage>
</organism>
<feature type="transmembrane region" description="Helical" evidence="1">
    <location>
        <begin position="6"/>
        <end position="24"/>
    </location>
</feature>
<dbReference type="EMBL" id="HBUF01176148">
    <property type="protein sequence ID" value="CAG6654034.1"/>
    <property type="molecule type" value="Transcribed_RNA"/>
</dbReference>
<keyword evidence="1" id="KW-0472">Membrane</keyword>
<name>A0A8D8QM93_9HEMI</name>
<dbReference type="AlphaFoldDB" id="A0A8D8QM93"/>
<evidence type="ECO:0000313" key="2">
    <source>
        <dbReference type="EMBL" id="CAG6634596.1"/>
    </source>
</evidence>
<keyword evidence="1" id="KW-1133">Transmembrane helix</keyword>
<protein>
    <submittedName>
        <fullName evidence="2">Uncharacterized protein</fullName>
    </submittedName>
</protein>
<feature type="transmembrane region" description="Helical" evidence="1">
    <location>
        <begin position="31"/>
        <end position="53"/>
    </location>
</feature>
<dbReference type="EMBL" id="HBUF01176147">
    <property type="protein sequence ID" value="CAG6654033.1"/>
    <property type="molecule type" value="Transcribed_RNA"/>
</dbReference>
<dbReference type="EMBL" id="HBUF01176146">
    <property type="protein sequence ID" value="CAG6654032.1"/>
    <property type="molecule type" value="Transcribed_RNA"/>
</dbReference>
<proteinExistence type="predicted"/>
<reference evidence="2" key="1">
    <citation type="submission" date="2021-05" db="EMBL/GenBank/DDBJ databases">
        <authorList>
            <person name="Alioto T."/>
            <person name="Alioto T."/>
            <person name="Gomez Garrido J."/>
        </authorList>
    </citation>
    <scope>NUCLEOTIDE SEQUENCE</scope>
</reference>
<accession>A0A8D8QM93</accession>
<keyword evidence="1" id="KW-0812">Transmembrane</keyword>
<feature type="transmembrane region" description="Helical" evidence="1">
    <location>
        <begin position="65"/>
        <end position="82"/>
    </location>
</feature>
<dbReference type="EMBL" id="HBUF01086976">
    <property type="protein sequence ID" value="CAG6634596.1"/>
    <property type="molecule type" value="Transcribed_RNA"/>
</dbReference>
<evidence type="ECO:0000256" key="1">
    <source>
        <dbReference type="SAM" id="Phobius"/>
    </source>
</evidence>
<dbReference type="EMBL" id="HBUF01086977">
    <property type="protein sequence ID" value="CAG6634597.1"/>
    <property type="molecule type" value="Transcribed_RNA"/>
</dbReference>